<comment type="caution">
    <text evidence="2">The sequence shown here is derived from an EMBL/GenBank/DDBJ whole genome shotgun (WGS) entry which is preliminary data.</text>
</comment>
<dbReference type="InterPro" id="IPR052342">
    <property type="entry name" value="MCH/BMMD"/>
</dbReference>
<feature type="non-terminal residue" evidence="2">
    <location>
        <position position="178"/>
    </location>
</feature>
<evidence type="ECO:0000313" key="2">
    <source>
        <dbReference type="EMBL" id="MBJ7601483.1"/>
    </source>
</evidence>
<dbReference type="AlphaFoldDB" id="A0A934KEG6"/>
<dbReference type="Pfam" id="PF01575">
    <property type="entry name" value="MaoC_dehydratas"/>
    <property type="match status" value="1"/>
</dbReference>
<feature type="domain" description="MaoC-like" evidence="1">
    <location>
        <begin position="36"/>
        <end position="136"/>
    </location>
</feature>
<proteinExistence type="predicted"/>
<dbReference type="RefSeq" id="WP_338205734.1">
    <property type="nucleotide sequence ID" value="NZ_JAEKNR010000247.1"/>
</dbReference>
<dbReference type="InterPro" id="IPR029069">
    <property type="entry name" value="HotDog_dom_sf"/>
</dbReference>
<evidence type="ECO:0000313" key="3">
    <source>
        <dbReference type="Proteomes" id="UP000612893"/>
    </source>
</evidence>
<accession>A0A934KEG6</accession>
<sequence>MVGGRWRRAVYSQRLTTQTENVLELQHFEDLPLGEEWITRRRTVTEADVAAFVGLAGDYNPLYADLEHARSSHYGGPVAPGALVAALTTGLGSMDVPLPATVGMVGMSWKFLVPVQPGDTLGSRWRLSRKRNVENPRWGLAVWQVDVENQRGELVASGEVARLITKREQAAETAETGG</sequence>
<reference evidence="2" key="1">
    <citation type="submission" date="2020-10" db="EMBL/GenBank/DDBJ databases">
        <title>Ca. Dormibacterota MAGs.</title>
        <authorList>
            <person name="Montgomery K."/>
        </authorList>
    </citation>
    <scope>NUCLEOTIDE SEQUENCE [LARGE SCALE GENOMIC DNA]</scope>
    <source>
        <strain evidence="2">SC8812_S17_10</strain>
    </source>
</reference>
<dbReference type="SUPFAM" id="SSF54637">
    <property type="entry name" value="Thioesterase/thiol ester dehydrase-isomerase"/>
    <property type="match status" value="1"/>
</dbReference>
<dbReference type="EMBL" id="JAEKNR010000247">
    <property type="protein sequence ID" value="MBJ7601483.1"/>
    <property type="molecule type" value="Genomic_DNA"/>
</dbReference>
<dbReference type="PANTHER" id="PTHR43664">
    <property type="entry name" value="MONOAMINE OXIDASE-RELATED"/>
    <property type="match status" value="1"/>
</dbReference>
<dbReference type="Gene3D" id="3.10.129.10">
    <property type="entry name" value="Hotdog Thioesterase"/>
    <property type="match status" value="1"/>
</dbReference>
<evidence type="ECO:0000259" key="1">
    <source>
        <dbReference type="Pfam" id="PF01575"/>
    </source>
</evidence>
<dbReference type="PANTHER" id="PTHR43664:SF1">
    <property type="entry name" value="BETA-METHYLMALYL-COA DEHYDRATASE"/>
    <property type="match status" value="1"/>
</dbReference>
<keyword evidence="3" id="KW-1185">Reference proteome</keyword>
<protein>
    <submittedName>
        <fullName evidence="2">MaoC family dehydratase N-terminal domain-containing protein</fullName>
    </submittedName>
</protein>
<organism evidence="2 3">
    <name type="scientific">Candidatus Nephthysia bennettiae</name>
    <dbReference type="NCBI Taxonomy" id="3127016"/>
    <lineage>
        <taxon>Bacteria</taxon>
        <taxon>Bacillati</taxon>
        <taxon>Candidatus Dormiibacterota</taxon>
        <taxon>Candidatus Dormibacteria</taxon>
        <taxon>Candidatus Dormibacterales</taxon>
        <taxon>Candidatus Dormibacteraceae</taxon>
        <taxon>Candidatus Nephthysia</taxon>
    </lineage>
</organism>
<dbReference type="Proteomes" id="UP000612893">
    <property type="component" value="Unassembled WGS sequence"/>
</dbReference>
<gene>
    <name evidence="2" type="ORF">JF922_25835</name>
</gene>
<dbReference type="InterPro" id="IPR002539">
    <property type="entry name" value="MaoC-like_dom"/>
</dbReference>
<name>A0A934KEG6_9BACT</name>